<reference evidence="1 2" key="1">
    <citation type="journal article" date="2020" name="BMC Genomics">
        <title>Correction to: Identification and distribution of gene clusters required for synthesis of sphingolipid metabolism inhibitors in diverse species of the filamentous fungus Fusarium.</title>
        <authorList>
            <person name="Kim H.S."/>
            <person name="Lohmar J.M."/>
            <person name="Busman M."/>
            <person name="Brown D.W."/>
            <person name="Naumann T.A."/>
            <person name="Divon H.H."/>
            <person name="Lysoe E."/>
            <person name="Uhlig S."/>
            <person name="Proctor R.H."/>
        </authorList>
    </citation>
    <scope>NUCLEOTIDE SEQUENCE [LARGE SCALE GENOMIC DNA]</scope>
    <source>
        <strain evidence="1 2">NRRL 25214</strain>
    </source>
</reference>
<comment type="caution">
    <text evidence="1">The sequence shown here is derived from an EMBL/GenBank/DDBJ whole genome shotgun (WGS) entry which is preliminary data.</text>
</comment>
<name>A0A8H4ZBH8_9HYPO</name>
<dbReference type="AlphaFoldDB" id="A0A8H4ZBH8"/>
<sequence>MNKATPLEMLPDLRSFISASPVFLQWFRTYRQSVLKPVIELLKAVYHGDEAFTYYAIHGADVRLKDHLFPYLDPAETRVRIHGWGFETKSLSEKDWCDSLPFLCELFKQRQDADALISEYAVEAWNKLLGEARVRTQRDPSFTWLPEFDQPLVLSLSEIVRFEQGFLSYDYERHDIYYDFERLKGFVRPEMSRPAWDHRPSDLEGYKEIRWSLRSFISVFQFVFGKYRELVHHVDRELRGEEALNGRISRGEDTRACQFLKRTMYQEHRCVIFLSIQGYGLLRNLRCMDQAHVRHFILTTFLWVVLRDATGYLPLEDPFMGDIDQYGLLIEAPLKPMFEPWTRARYFWDRERMVKIYGDQR</sequence>
<proteinExistence type="predicted"/>
<gene>
    <name evidence="1" type="ORF">FANTH_8465</name>
</gene>
<organism evidence="1 2">
    <name type="scientific">Fusarium anthophilum</name>
    <dbReference type="NCBI Taxonomy" id="48485"/>
    <lineage>
        <taxon>Eukaryota</taxon>
        <taxon>Fungi</taxon>
        <taxon>Dikarya</taxon>
        <taxon>Ascomycota</taxon>
        <taxon>Pezizomycotina</taxon>
        <taxon>Sordariomycetes</taxon>
        <taxon>Hypocreomycetidae</taxon>
        <taxon>Hypocreales</taxon>
        <taxon>Nectriaceae</taxon>
        <taxon>Fusarium</taxon>
        <taxon>Fusarium fujikuroi species complex</taxon>
    </lineage>
</organism>
<keyword evidence="2" id="KW-1185">Reference proteome</keyword>
<accession>A0A8H4ZBH8</accession>
<evidence type="ECO:0000313" key="2">
    <source>
        <dbReference type="Proteomes" id="UP000573603"/>
    </source>
</evidence>
<dbReference type="Proteomes" id="UP000573603">
    <property type="component" value="Unassembled WGS sequence"/>
</dbReference>
<dbReference type="EMBL" id="JABEVY010000199">
    <property type="protein sequence ID" value="KAF5242880.1"/>
    <property type="molecule type" value="Genomic_DNA"/>
</dbReference>
<evidence type="ECO:0000313" key="1">
    <source>
        <dbReference type="EMBL" id="KAF5242880.1"/>
    </source>
</evidence>
<protein>
    <submittedName>
        <fullName evidence="1">Uncharacterized protein</fullName>
    </submittedName>
</protein>